<gene>
    <name evidence="3" type="ORF">FYJ33_14660</name>
</gene>
<dbReference type="EMBL" id="VULX01000037">
    <property type="protein sequence ID" value="MSR92573.1"/>
    <property type="molecule type" value="Genomic_DNA"/>
</dbReference>
<feature type="domain" description="VanZ-like" evidence="2">
    <location>
        <begin position="12"/>
        <end position="142"/>
    </location>
</feature>
<evidence type="ECO:0000256" key="1">
    <source>
        <dbReference type="SAM" id="Phobius"/>
    </source>
</evidence>
<keyword evidence="1" id="KW-0472">Membrane</keyword>
<dbReference type="RefSeq" id="WP_154532595.1">
    <property type="nucleotide sequence ID" value="NZ_JAQXTV010000177.1"/>
</dbReference>
<evidence type="ECO:0000259" key="2">
    <source>
        <dbReference type="Pfam" id="PF04892"/>
    </source>
</evidence>
<dbReference type="InterPro" id="IPR016747">
    <property type="entry name" value="Phosphotransbutyrylase"/>
</dbReference>
<feature type="transmembrane region" description="Helical" evidence="1">
    <location>
        <begin position="9"/>
        <end position="26"/>
    </location>
</feature>
<feature type="transmembrane region" description="Helical" evidence="1">
    <location>
        <begin position="121"/>
        <end position="142"/>
    </location>
</feature>
<dbReference type="PIRSF" id="PIRSF019083">
    <property type="entry name" value="UCP019083_VanZ"/>
    <property type="match status" value="1"/>
</dbReference>
<accession>A0A7X2N0R3</accession>
<keyword evidence="4" id="KW-1185">Reference proteome</keyword>
<comment type="caution">
    <text evidence="3">The sequence shown here is derived from an EMBL/GenBank/DDBJ whole genome shotgun (WGS) entry which is preliminary data.</text>
</comment>
<organism evidence="3 4">
    <name type="scientific">Inconstantimicrobium porci</name>
    <dbReference type="NCBI Taxonomy" id="2652291"/>
    <lineage>
        <taxon>Bacteria</taxon>
        <taxon>Bacillati</taxon>
        <taxon>Bacillota</taxon>
        <taxon>Clostridia</taxon>
        <taxon>Eubacteriales</taxon>
        <taxon>Clostridiaceae</taxon>
        <taxon>Inconstantimicrobium</taxon>
    </lineage>
</organism>
<dbReference type="NCBIfam" id="NF037970">
    <property type="entry name" value="vanZ_1"/>
    <property type="match status" value="1"/>
</dbReference>
<dbReference type="AlphaFoldDB" id="A0A7X2N0R3"/>
<feature type="transmembrane region" description="Helical" evidence="1">
    <location>
        <begin position="95"/>
        <end position="115"/>
    </location>
</feature>
<keyword evidence="1" id="KW-1133">Transmembrane helix</keyword>
<reference evidence="3 4" key="1">
    <citation type="submission" date="2019-08" db="EMBL/GenBank/DDBJ databases">
        <title>In-depth cultivation of the pig gut microbiome towards novel bacterial diversity and tailored functional studies.</title>
        <authorList>
            <person name="Wylensek D."/>
            <person name="Hitch T.C.A."/>
            <person name="Clavel T."/>
        </authorList>
    </citation>
    <scope>NUCLEOTIDE SEQUENCE [LARGE SCALE GENOMIC DNA]</scope>
    <source>
        <strain evidence="3 4">WCA-383-APC-5B</strain>
    </source>
</reference>
<sequence length="154" mass="17688">MDKSSRKKIIMWILFLGWISFIFYMSNQPAVISDEQSGFVIDLIKAMGIDIESKFGELTNFAVRKAAHVSEYCVLAFISYNLVRCYIEKKNHARLYCIIIVFLYACTDEIHQLFVPGRSGMFRDVLIDTSGAVIAVVVLYIIDRVKIKKYKAVQ</sequence>
<proteinExistence type="predicted"/>
<dbReference type="Proteomes" id="UP000460287">
    <property type="component" value="Unassembled WGS sequence"/>
</dbReference>
<name>A0A7X2N0R3_9CLOT</name>
<feature type="transmembrane region" description="Helical" evidence="1">
    <location>
        <begin position="66"/>
        <end position="83"/>
    </location>
</feature>
<dbReference type="Pfam" id="PF04892">
    <property type="entry name" value="VanZ"/>
    <property type="match status" value="1"/>
</dbReference>
<dbReference type="InterPro" id="IPR006976">
    <property type="entry name" value="VanZ-like"/>
</dbReference>
<protein>
    <submittedName>
        <fullName evidence="3">VanZ family protein</fullName>
    </submittedName>
</protein>
<evidence type="ECO:0000313" key="4">
    <source>
        <dbReference type="Proteomes" id="UP000460287"/>
    </source>
</evidence>
<evidence type="ECO:0000313" key="3">
    <source>
        <dbReference type="EMBL" id="MSR92573.1"/>
    </source>
</evidence>
<keyword evidence="1" id="KW-0812">Transmembrane</keyword>